<feature type="non-terminal residue" evidence="3">
    <location>
        <position position="529"/>
    </location>
</feature>
<name>A0A1I6E3U3_9FIRM</name>
<keyword evidence="4" id="KW-1185">Reference proteome</keyword>
<dbReference type="RefSeq" id="WP_092485502.1">
    <property type="nucleotide sequence ID" value="NZ_FOYM01000024.1"/>
</dbReference>
<feature type="signal peptide" evidence="2">
    <location>
        <begin position="1"/>
        <end position="29"/>
    </location>
</feature>
<organism evidence="3 4">
    <name type="scientific">Desulfoscipio geothermicus DSM 3669</name>
    <dbReference type="NCBI Taxonomy" id="1121426"/>
    <lineage>
        <taxon>Bacteria</taxon>
        <taxon>Bacillati</taxon>
        <taxon>Bacillota</taxon>
        <taxon>Clostridia</taxon>
        <taxon>Eubacteriales</taxon>
        <taxon>Desulfallaceae</taxon>
        <taxon>Desulfoscipio</taxon>
    </lineage>
</organism>
<dbReference type="GO" id="GO:0005975">
    <property type="term" value="P:carbohydrate metabolic process"/>
    <property type="evidence" value="ECO:0007669"/>
    <property type="project" value="InterPro"/>
</dbReference>
<dbReference type="OrthoDB" id="1802546at2"/>
<evidence type="ECO:0000313" key="4">
    <source>
        <dbReference type="Proteomes" id="UP000199584"/>
    </source>
</evidence>
<gene>
    <name evidence="3" type="ORF">SAMN05660706_12452</name>
</gene>
<feature type="chain" id="PRO_5011647931" evidence="2">
    <location>
        <begin position="30"/>
        <end position="529"/>
    </location>
</feature>
<dbReference type="AlphaFoldDB" id="A0A1I6E3U3"/>
<dbReference type="EMBL" id="FOYM01000024">
    <property type="protein sequence ID" value="SFR12148.1"/>
    <property type="molecule type" value="Genomic_DNA"/>
</dbReference>
<dbReference type="Proteomes" id="UP000199584">
    <property type="component" value="Unassembled WGS sequence"/>
</dbReference>
<dbReference type="InterPro" id="IPR012341">
    <property type="entry name" value="6hp_glycosidase-like_sf"/>
</dbReference>
<dbReference type="InterPro" id="IPR008928">
    <property type="entry name" value="6-hairpin_glycosidase_sf"/>
</dbReference>
<evidence type="ECO:0000256" key="2">
    <source>
        <dbReference type="SAM" id="SignalP"/>
    </source>
</evidence>
<dbReference type="SUPFAM" id="SSF48208">
    <property type="entry name" value="Six-hairpin glycosidases"/>
    <property type="match status" value="1"/>
</dbReference>
<sequence>MLKTKKWGYLTITLLVAGLLFSLIGTAHAAVNISGTDRADLIRTFDVLDKVGNNGNWYRTSTNDSGALAWNEGPVIYSYLRMYEATRDKNYLDRFILHADSILKNRDSERGVSDYRGLSLPAWRAGGKYTLDGKYYIFAAHTGMIASPLADFARIVKEYNLQEYQDKAAVYLQAARDAVAVHDDEWVDEGDQGYYIIRKGAPVWSDGVGIPFNMYLILGEAQISLYQVTGDPIYLERATKMARHFKSHLTVDQATGAYVWNYYWGLAYTGWTAANNPTTNTPEYRGYKNVEDIRHGVLDMRFAEKAYRAGIVFNEQDMIRFGKTVTSNIIKAIDSVAFQVDGRGTDGTNRLTGWTMLYPWAPQILDVDKNAPYIAAGSMAGLSLYIKALSEINGWNETTPPADNGGKGPGDGGITPPSDNEPPEEPVNGGTTPPAEEPPAVPEQVQNGDFSNDRTGWQGKYGEPGVEANGNKYISNGANWGLYQDIALEAGKEYVINADTRKGSAGTAARIVVLGIDAGGRLITTDPVD</sequence>
<feature type="region of interest" description="Disordered" evidence="1">
    <location>
        <begin position="396"/>
        <end position="465"/>
    </location>
</feature>
<dbReference type="STRING" id="39060.SAMN05660706_12452"/>
<reference evidence="4" key="1">
    <citation type="submission" date="2016-10" db="EMBL/GenBank/DDBJ databases">
        <authorList>
            <person name="Varghese N."/>
            <person name="Submissions S."/>
        </authorList>
    </citation>
    <scope>NUCLEOTIDE SEQUENCE [LARGE SCALE GENOMIC DNA]</scope>
    <source>
        <strain evidence="4">DSM 3669</strain>
    </source>
</reference>
<proteinExistence type="predicted"/>
<evidence type="ECO:0000256" key="1">
    <source>
        <dbReference type="SAM" id="MobiDB-lite"/>
    </source>
</evidence>
<protein>
    <submittedName>
        <fullName evidence="3">Uncharacterized protein</fullName>
    </submittedName>
</protein>
<dbReference type="Gene3D" id="1.50.10.10">
    <property type="match status" value="1"/>
</dbReference>
<accession>A0A1I6E3U3</accession>
<dbReference type="Gene3D" id="2.60.120.260">
    <property type="entry name" value="Galactose-binding domain-like"/>
    <property type="match status" value="1"/>
</dbReference>
<evidence type="ECO:0000313" key="3">
    <source>
        <dbReference type="EMBL" id="SFR12148.1"/>
    </source>
</evidence>
<keyword evidence="2" id="KW-0732">Signal</keyword>